<comment type="caution">
    <text evidence="2">The sequence shown here is derived from an EMBL/GenBank/DDBJ whole genome shotgun (WGS) entry which is preliminary data.</text>
</comment>
<feature type="compositionally biased region" description="Polar residues" evidence="1">
    <location>
        <begin position="68"/>
        <end position="79"/>
    </location>
</feature>
<proteinExistence type="predicted"/>
<evidence type="ECO:0000313" key="2">
    <source>
        <dbReference type="EMBL" id="KAJ8980683.1"/>
    </source>
</evidence>
<evidence type="ECO:0000256" key="1">
    <source>
        <dbReference type="SAM" id="MobiDB-lite"/>
    </source>
</evidence>
<organism evidence="2 3">
    <name type="scientific">Molorchus minor</name>
    <dbReference type="NCBI Taxonomy" id="1323400"/>
    <lineage>
        <taxon>Eukaryota</taxon>
        <taxon>Metazoa</taxon>
        <taxon>Ecdysozoa</taxon>
        <taxon>Arthropoda</taxon>
        <taxon>Hexapoda</taxon>
        <taxon>Insecta</taxon>
        <taxon>Pterygota</taxon>
        <taxon>Neoptera</taxon>
        <taxon>Endopterygota</taxon>
        <taxon>Coleoptera</taxon>
        <taxon>Polyphaga</taxon>
        <taxon>Cucujiformia</taxon>
        <taxon>Chrysomeloidea</taxon>
        <taxon>Cerambycidae</taxon>
        <taxon>Lamiinae</taxon>
        <taxon>Monochamini</taxon>
        <taxon>Molorchus</taxon>
    </lineage>
</organism>
<evidence type="ECO:0000313" key="3">
    <source>
        <dbReference type="Proteomes" id="UP001162164"/>
    </source>
</evidence>
<accession>A0ABQ9JRP2</accession>
<dbReference type="Proteomes" id="UP001162164">
    <property type="component" value="Unassembled WGS sequence"/>
</dbReference>
<keyword evidence="3" id="KW-1185">Reference proteome</keyword>
<reference evidence="2" key="1">
    <citation type="journal article" date="2023" name="Insect Mol. Biol.">
        <title>Genome sequencing provides insights into the evolution of gene families encoding plant cell wall-degrading enzymes in longhorned beetles.</title>
        <authorList>
            <person name="Shin N.R."/>
            <person name="Okamura Y."/>
            <person name="Kirsch R."/>
            <person name="Pauchet Y."/>
        </authorList>
    </citation>
    <scope>NUCLEOTIDE SEQUENCE</scope>
    <source>
        <strain evidence="2">MMC_N1</strain>
    </source>
</reference>
<protein>
    <submittedName>
        <fullName evidence="2">Uncharacterized protein</fullName>
    </submittedName>
</protein>
<sequence>MGSNMADESAVFYVVAIVGSCIKSKKIPDGGRYTVCEDHLDLEDDSTNWMFYKIMGKKLMLRSDVPHRNSNNQYRQSVNRLGKKT</sequence>
<name>A0ABQ9JRP2_9CUCU</name>
<dbReference type="EMBL" id="JAPWTJ010000243">
    <property type="protein sequence ID" value="KAJ8980683.1"/>
    <property type="molecule type" value="Genomic_DNA"/>
</dbReference>
<feature type="region of interest" description="Disordered" evidence="1">
    <location>
        <begin position="65"/>
        <end position="85"/>
    </location>
</feature>
<gene>
    <name evidence="2" type="ORF">NQ317_006079</name>
</gene>